<accession>A0A319EQU6</accession>
<evidence type="ECO:0000256" key="1">
    <source>
        <dbReference type="SAM" id="Phobius"/>
    </source>
</evidence>
<gene>
    <name evidence="2" type="ORF">BO78DRAFT_7551</name>
</gene>
<dbReference type="OrthoDB" id="37537at2759"/>
<dbReference type="AlphaFoldDB" id="A0A319EQU6"/>
<organism evidence="2 3">
    <name type="scientific">Aspergillus sclerotiicarbonarius (strain CBS 121057 / IBT 28362)</name>
    <dbReference type="NCBI Taxonomy" id="1448318"/>
    <lineage>
        <taxon>Eukaryota</taxon>
        <taxon>Fungi</taxon>
        <taxon>Dikarya</taxon>
        <taxon>Ascomycota</taxon>
        <taxon>Pezizomycotina</taxon>
        <taxon>Eurotiomycetes</taxon>
        <taxon>Eurotiomycetidae</taxon>
        <taxon>Eurotiales</taxon>
        <taxon>Aspergillaceae</taxon>
        <taxon>Aspergillus</taxon>
        <taxon>Aspergillus subgen. Circumdati</taxon>
    </lineage>
</organism>
<reference evidence="2 3" key="1">
    <citation type="submission" date="2018-02" db="EMBL/GenBank/DDBJ databases">
        <title>The genomes of Aspergillus section Nigri reveals drivers in fungal speciation.</title>
        <authorList>
            <consortium name="DOE Joint Genome Institute"/>
            <person name="Vesth T.C."/>
            <person name="Nybo J."/>
            <person name="Theobald S."/>
            <person name="Brandl J."/>
            <person name="Frisvad J.C."/>
            <person name="Nielsen K.F."/>
            <person name="Lyhne E.K."/>
            <person name="Kogle M.E."/>
            <person name="Kuo A."/>
            <person name="Riley R."/>
            <person name="Clum A."/>
            <person name="Nolan M."/>
            <person name="Lipzen A."/>
            <person name="Salamov A."/>
            <person name="Henrissat B."/>
            <person name="Wiebenga A."/>
            <person name="De vries R.P."/>
            <person name="Grigoriev I.V."/>
            <person name="Mortensen U.H."/>
            <person name="Andersen M.R."/>
            <person name="Baker S.E."/>
        </authorList>
    </citation>
    <scope>NUCLEOTIDE SEQUENCE [LARGE SCALE GENOMIC DNA]</scope>
    <source>
        <strain evidence="2 3">CBS 121057</strain>
    </source>
</reference>
<sequence length="51" mass="5533">MFPPVLVICPNRSCPSGAGSSSILYIAMELLSTLIAVIYTYTFRSLHITSP</sequence>
<dbReference type="EMBL" id="KZ826315">
    <property type="protein sequence ID" value="PYI12612.1"/>
    <property type="molecule type" value="Genomic_DNA"/>
</dbReference>
<name>A0A319EQU6_ASPSB</name>
<evidence type="ECO:0000313" key="3">
    <source>
        <dbReference type="Proteomes" id="UP000248423"/>
    </source>
</evidence>
<keyword evidence="1" id="KW-1133">Transmembrane helix</keyword>
<keyword evidence="3" id="KW-1185">Reference proteome</keyword>
<proteinExistence type="predicted"/>
<keyword evidence="1" id="KW-0812">Transmembrane</keyword>
<keyword evidence="1" id="KW-0472">Membrane</keyword>
<feature type="transmembrane region" description="Helical" evidence="1">
    <location>
        <begin position="23"/>
        <end position="43"/>
    </location>
</feature>
<evidence type="ECO:0000313" key="2">
    <source>
        <dbReference type="EMBL" id="PYI12612.1"/>
    </source>
</evidence>
<dbReference type="VEuPathDB" id="FungiDB:BO78DRAFT_7551"/>
<dbReference type="Proteomes" id="UP000248423">
    <property type="component" value="Unassembled WGS sequence"/>
</dbReference>
<protein>
    <submittedName>
        <fullName evidence="2">Uncharacterized protein</fullName>
    </submittedName>
</protein>